<dbReference type="InterPro" id="IPR054839">
    <property type="entry name" value="puhB_PGC"/>
</dbReference>
<feature type="domain" description="YdbS-like PH" evidence="2">
    <location>
        <begin position="109"/>
        <end position="196"/>
    </location>
</feature>
<feature type="transmembrane region" description="Helical" evidence="1">
    <location>
        <begin position="61"/>
        <end position="79"/>
    </location>
</feature>
<keyword evidence="1" id="KW-0472">Membrane</keyword>
<proteinExistence type="predicted"/>
<comment type="caution">
    <text evidence="3">The sequence shown here is derived from an EMBL/GenBank/DDBJ whole genome shotgun (WGS) entry which is preliminary data.</text>
</comment>
<gene>
    <name evidence="3" type="primary">puhB</name>
    <name evidence="3" type="ORF">OIK40_06515</name>
</gene>
<sequence>MALNQADNRAAAMPLPGGIDHAELENDGPTAHGDRLGTPAPDETVLWKGRPGLAMLARTAFHTRTLGIYMAALALVAALTGNYEAAAVSAGLGVVLVGLLYLLAWLSARSTLYILTDARLIMRIGMAIETRINIPLKQVTAAHFRERAGGYGDIAFELGGDRILGIVLLWPHVRPWRYARPQPMLRAIPDAAKVAQMIADVRARYGEIELNLTEIKDQTAPAGHHGSVAAPAAARVAAVKRAADAGLGDKGLEGAPA</sequence>
<dbReference type="Proteomes" id="UP001216558">
    <property type="component" value="Unassembled WGS sequence"/>
</dbReference>
<keyword evidence="1" id="KW-0812">Transmembrane</keyword>
<reference evidence="3 4" key="1">
    <citation type="submission" date="2022-10" db="EMBL/GenBank/DDBJ databases">
        <title>Erythrobacter sp. sf7 Genome sequencing.</title>
        <authorList>
            <person name="Park S."/>
        </authorList>
    </citation>
    <scope>NUCLEOTIDE SEQUENCE [LARGE SCALE GENOMIC DNA]</scope>
    <source>
        <strain evidence="4">sf7</strain>
    </source>
</reference>
<evidence type="ECO:0000313" key="4">
    <source>
        <dbReference type="Proteomes" id="UP001216558"/>
    </source>
</evidence>
<accession>A0ABT5JNF2</accession>
<keyword evidence="4" id="KW-1185">Reference proteome</keyword>
<organism evidence="3 4">
    <name type="scientific">Erythrobacter fulvus</name>
    <dbReference type="NCBI Taxonomy" id="2987523"/>
    <lineage>
        <taxon>Bacteria</taxon>
        <taxon>Pseudomonadati</taxon>
        <taxon>Pseudomonadota</taxon>
        <taxon>Alphaproteobacteria</taxon>
        <taxon>Sphingomonadales</taxon>
        <taxon>Erythrobacteraceae</taxon>
        <taxon>Erythrobacter/Porphyrobacter group</taxon>
        <taxon>Erythrobacter</taxon>
    </lineage>
</organism>
<dbReference type="Pfam" id="PF03703">
    <property type="entry name" value="bPH_2"/>
    <property type="match status" value="1"/>
</dbReference>
<evidence type="ECO:0000256" key="1">
    <source>
        <dbReference type="SAM" id="Phobius"/>
    </source>
</evidence>
<evidence type="ECO:0000313" key="3">
    <source>
        <dbReference type="EMBL" id="MDC8754295.1"/>
    </source>
</evidence>
<protein>
    <submittedName>
        <fullName evidence="3">Photosynthetic complex putative assembly protein PuhB</fullName>
    </submittedName>
</protein>
<keyword evidence="1" id="KW-1133">Transmembrane helix</keyword>
<dbReference type="RefSeq" id="WP_273677170.1">
    <property type="nucleotide sequence ID" value="NZ_JAQQXQ010000004.1"/>
</dbReference>
<dbReference type="NCBIfam" id="NF040894">
    <property type="entry name" value="puhB_PGC"/>
    <property type="match status" value="1"/>
</dbReference>
<dbReference type="EMBL" id="JAQQXQ010000004">
    <property type="protein sequence ID" value="MDC8754295.1"/>
    <property type="molecule type" value="Genomic_DNA"/>
</dbReference>
<feature type="transmembrane region" description="Helical" evidence="1">
    <location>
        <begin position="85"/>
        <end position="106"/>
    </location>
</feature>
<name>A0ABT5JNF2_9SPHN</name>
<evidence type="ECO:0000259" key="2">
    <source>
        <dbReference type="Pfam" id="PF03703"/>
    </source>
</evidence>
<dbReference type="InterPro" id="IPR005182">
    <property type="entry name" value="YdbS-like_PH"/>
</dbReference>